<dbReference type="GO" id="GO:0005743">
    <property type="term" value="C:mitochondrial inner membrane"/>
    <property type="evidence" value="ECO:0007669"/>
    <property type="project" value="UniProtKB-SubCell"/>
</dbReference>
<name>A0A6D2I477_9BRAS</name>
<evidence type="ECO:0000256" key="1">
    <source>
        <dbReference type="ARBA" id="ARBA00009658"/>
    </source>
</evidence>
<dbReference type="InterPro" id="IPR000163">
    <property type="entry name" value="Prohibitin"/>
</dbReference>
<keyword evidence="2" id="KW-0472">Membrane</keyword>
<organism evidence="3 4">
    <name type="scientific">Microthlaspi erraticum</name>
    <dbReference type="NCBI Taxonomy" id="1685480"/>
    <lineage>
        <taxon>Eukaryota</taxon>
        <taxon>Viridiplantae</taxon>
        <taxon>Streptophyta</taxon>
        <taxon>Embryophyta</taxon>
        <taxon>Tracheophyta</taxon>
        <taxon>Spermatophyta</taxon>
        <taxon>Magnoliopsida</taxon>
        <taxon>eudicotyledons</taxon>
        <taxon>Gunneridae</taxon>
        <taxon>Pentapetalae</taxon>
        <taxon>rosids</taxon>
        <taxon>malvids</taxon>
        <taxon>Brassicales</taxon>
        <taxon>Brassicaceae</taxon>
        <taxon>Coluteocarpeae</taxon>
        <taxon>Microthlaspi</taxon>
    </lineage>
</organism>
<evidence type="ECO:0000313" key="3">
    <source>
        <dbReference type="EMBL" id="CAA7020178.1"/>
    </source>
</evidence>
<dbReference type="GO" id="GO:0007005">
    <property type="term" value="P:mitochondrion organization"/>
    <property type="evidence" value="ECO:0007669"/>
    <property type="project" value="TreeGrafter"/>
</dbReference>
<gene>
    <name evidence="3" type="ORF">MERR_LOCUS7413</name>
</gene>
<dbReference type="PANTHER" id="PTHR23222:SF0">
    <property type="entry name" value="PROHIBITIN 1"/>
    <property type="match status" value="1"/>
</dbReference>
<protein>
    <recommendedName>
        <fullName evidence="2">Prohibitin</fullName>
    </recommendedName>
</protein>
<comment type="similarity">
    <text evidence="1 2">Belongs to the prohibitin family.</text>
</comment>
<comment type="subcellular location">
    <subcellularLocation>
        <location evidence="2">Mitochondrion inner membrane</location>
    </subcellularLocation>
</comment>
<sequence>MRRFFPSIRNEVLKAVVAQFNAAQLLTERPQVSALVRDSLIKRAKDFNIELTTLQSRIYHMVWSSPGRLRRSKLLSRKRKGRSLCLSGDGTHQAQEVTATLARSPNVSYLPGGQSMLFSLSY</sequence>
<reference evidence="3" key="1">
    <citation type="submission" date="2020-01" db="EMBL/GenBank/DDBJ databases">
        <authorList>
            <person name="Mishra B."/>
        </authorList>
    </citation>
    <scope>NUCLEOTIDE SEQUENCE [LARGE SCALE GENOMIC DNA]</scope>
</reference>
<accession>A0A6D2I477</accession>
<keyword evidence="2" id="KW-0496">Mitochondrion</keyword>
<proteinExistence type="inferred from homology"/>
<dbReference type="AlphaFoldDB" id="A0A6D2I477"/>
<keyword evidence="4" id="KW-1185">Reference proteome</keyword>
<dbReference type="EMBL" id="CACVBM020000532">
    <property type="protein sequence ID" value="CAA7020178.1"/>
    <property type="molecule type" value="Genomic_DNA"/>
</dbReference>
<keyword evidence="2" id="KW-0999">Mitochondrion inner membrane</keyword>
<evidence type="ECO:0000313" key="4">
    <source>
        <dbReference type="Proteomes" id="UP000467841"/>
    </source>
</evidence>
<evidence type="ECO:0000256" key="2">
    <source>
        <dbReference type="RuleBase" id="RU366048"/>
    </source>
</evidence>
<dbReference type="Proteomes" id="UP000467841">
    <property type="component" value="Unassembled WGS sequence"/>
</dbReference>
<dbReference type="PANTHER" id="PTHR23222">
    <property type="entry name" value="PROHIBITIN"/>
    <property type="match status" value="1"/>
</dbReference>
<dbReference type="OrthoDB" id="1646064at2759"/>
<comment type="caution">
    <text evidence="3">The sequence shown here is derived from an EMBL/GenBank/DDBJ whole genome shotgun (WGS) entry which is preliminary data.</text>
</comment>